<evidence type="ECO:0000256" key="1">
    <source>
        <dbReference type="SAM" id="MobiDB-lite"/>
    </source>
</evidence>
<dbReference type="OrthoDB" id="77038at2759"/>
<feature type="domain" description="WRKY19-like zinc finger" evidence="2">
    <location>
        <begin position="180"/>
        <end position="201"/>
    </location>
</feature>
<dbReference type="Proteomes" id="UP000283530">
    <property type="component" value="Unassembled WGS sequence"/>
</dbReference>
<feature type="domain" description="WRKY19-like zinc finger" evidence="2">
    <location>
        <begin position="203"/>
        <end position="227"/>
    </location>
</feature>
<evidence type="ECO:0000313" key="4">
    <source>
        <dbReference type="Proteomes" id="UP000283530"/>
    </source>
</evidence>
<dbReference type="PANTHER" id="PTHR31827:SF40">
    <property type="entry name" value="F22C12.10"/>
    <property type="match status" value="1"/>
</dbReference>
<comment type="caution">
    <text evidence="3">The sequence shown here is derived from an EMBL/GenBank/DDBJ whole genome shotgun (WGS) entry which is preliminary data.</text>
</comment>
<dbReference type="EMBL" id="QPKB01000001">
    <property type="protein sequence ID" value="RWR73292.1"/>
    <property type="molecule type" value="Genomic_DNA"/>
</dbReference>
<reference evidence="3 4" key="1">
    <citation type="journal article" date="2019" name="Nat. Plants">
        <title>Stout camphor tree genome fills gaps in understanding of flowering plant genome evolution.</title>
        <authorList>
            <person name="Chaw S.M."/>
            <person name="Liu Y.C."/>
            <person name="Wu Y.W."/>
            <person name="Wang H.Y."/>
            <person name="Lin C.I."/>
            <person name="Wu C.S."/>
            <person name="Ke H.M."/>
            <person name="Chang L.Y."/>
            <person name="Hsu C.Y."/>
            <person name="Yang H.T."/>
            <person name="Sudianto E."/>
            <person name="Hsu M.H."/>
            <person name="Wu K.P."/>
            <person name="Wang L.N."/>
            <person name="Leebens-Mack J.H."/>
            <person name="Tsai I.J."/>
        </authorList>
    </citation>
    <scope>NUCLEOTIDE SEQUENCE [LARGE SCALE GENOMIC DNA]</scope>
    <source>
        <strain evidence="4">cv. Chaw 1501</strain>
        <tissue evidence="3">Young leaves</tissue>
    </source>
</reference>
<dbReference type="InterPro" id="IPR056866">
    <property type="entry name" value="Znf_WRKY19"/>
</dbReference>
<dbReference type="PANTHER" id="PTHR31827">
    <property type="entry name" value="EMB|CAB89363.1"/>
    <property type="match status" value="1"/>
</dbReference>
<keyword evidence="4" id="KW-1185">Reference proteome</keyword>
<evidence type="ECO:0000313" key="3">
    <source>
        <dbReference type="EMBL" id="RWR73292.1"/>
    </source>
</evidence>
<evidence type="ECO:0000259" key="2">
    <source>
        <dbReference type="Pfam" id="PF24906"/>
    </source>
</evidence>
<dbReference type="Pfam" id="PF24906">
    <property type="entry name" value="Zf_WRKY19"/>
    <property type="match status" value="2"/>
</dbReference>
<protein>
    <submittedName>
        <fullName evidence="3">Putative WRKY transcription factor 19</fullName>
    </submittedName>
</protein>
<feature type="region of interest" description="Disordered" evidence="1">
    <location>
        <begin position="143"/>
        <end position="177"/>
    </location>
</feature>
<sequence length="240" mass="25954">MRVILLILPKPQKMVAGPSPSCYADDYYPVGTVKNNGSVPVLSQWLPLDSDSEMLKLALSRGSAEVPGLQDSSASLQCEYDPMSLQNQWLVNGHIFQLSTKDPLLLRGIRVGICLLFSWLQENRNLPETRELLEHGAGAGAYHLQFNPEPSTPTDSSVGAISGPITSATSSEHWSHHPNRCRFDGCSKGARGALGLCIAHGSGQRCQKTGCNKGAESRTAFCKAHGGGRRCQHLGCTKER</sequence>
<dbReference type="STRING" id="337451.A0A443N457"/>
<accession>A0A443N457</accession>
<feature type="compositionally biased region" description="Polar residues" evidence="1">
    <location>
        <begin position="148"/>
        <end position="172"/>
    </location>
</feature>
<proteinExistence type="predicted"/>
<dbReference type="AlphaFoldDB" id="A0A443N457"/>
<name>A0A443N457_9MAGN</name>
<gene>
    <name evidence="3" type="ORF">CKAN_00155800</name>
</gene>
<organism evidence="3 4">
    <name type="scientific">Cinnamomum micranthum f. kanehirae</name>
    <dbReference type="NCBI Taxonomy" id="337451"/>
    <lineage>
        <taxon>Eukaryota</taxon>
        <taxon>Viridiplantae</taxon>
        <taxon>Streptophyta</taxon>
        <taxon>Embryophyta</taxon>
        <taxon>Tracheophyta</taxon>
        <taxon>Spermatophyta</taxon>
        <taxon>Magnoliopsida</taxon>
        <taxon>Magnoliidae</taxon>
        <taxon>Laurales</taxon>
        <taxon>Lauraceae</taxon>
        <taxon>Cinnamomum</taxon>
    </lineage>
</organism>